<dbReference type="PANTHER" id="PTHR10856">
    <property type="entry name" value="CORONIN"/>
    <property type="match status" value="1"/>
</dbReference>
<dbReference type="PANTHER" id="PTHR10856:SF20">
    <property type="entry name" value="CORONIN-7"/>
    <property type="match status" value="1"/>
</dbReference>
<feature type="compositionally biased region" description="Basic and acidic residues" evidence="2">
    <location>
        <begin position="422"/>
        <end position="431"/>
    </location>
</feature>
<evidence type="ECO:0000256" key="1">
    <source>
        <dbReference type="ARBA" id="ARBA00009482"/>
    </source>
</evidence>
<sequence>MPPSRFATSPWRNFVATTLPDEHRKHTGLGDSAVLRASDAALYGVDSAGTGLVRVHLQQPGAETGTSDSSSSSSKVGAGGGAGVVSALALSPFGLDAAEERGDVLAVGTQQGAVKVIQAVAPHNSDGADKVVAEWSSGSIGSGNGPITALDFHPHASGLLLAAQASGVHLVQLRPDGGAQTVLQLGSGAQQLHSAGWSVDGALLGTTSADQRLALWDPRASVSQPAAVTSAPIHGAKLRPTRLAFTQTHVLTSGFDMGRQREWAVWDVRALSQAVGAGAGSGAVHRASIPSASTAVLLPLVDIDRSLVYLHGKGDASMHVVDLALAPYTAKPTPLPYAASTLALAPLLRPAERAMKGEIAKIFLNTPANDAVIPLSVTIPRRQYLDFHEDIYPPTFAPFPAHSAADWLAGTHAGRFKMSQDPARRQSHLDAARQQAGVVSSAPKAQPAERQSEPNVVAAPSTHAAPTPAPAPVASIPAVSAPKAEPAVQAAPASAPSSASAPGSSAPAPTTAASQTLSSTPTSSAEPAPARSTAARVAPASSHSQSLPAPTRTTQPAPSRAQPSKPTNNASTTSSNGSGSGGASAPLPTDWSRRFLAGSTPLLPELNNVGGISTSLSPESRLLGVTITASGSEGAGRSPSPKPGYLVFPLAGPGGRVGVHPLSQPGRFPLPADIPALDGGSGTAVVDFACSPFLPPAGGEGEGGGEVYVLNADSKIRKFVLPVPPAPLPVDCLPLGPSAKRTPTQAELERSAVRLPPGAQLVLDATRAARGARLVQVEPHPVVRGLVGALVGGPPARFLLWREPDTAHGGAEVQPMLEVDVGGAAVAAFGFAWSPDGELVAVAGKDKKLRVGDVRAIQAGSGGWAEVAAHDSPRAFKLVWLSKKYILSTGHGLGSIRQLKLYELTRTGDSSNSNSAPSLKVLETLPLDSSPAVLWPWWDADTNILLLYARGERAVSAFEVRLPGTSPAASSTTPAAPAQRKYGAAAASGNSNKSSAFQPLPAFGHASPQQALAFLTKRQVDVRSVEVAAAYLLSSKGEIQRVGWSITRARPEYFQDDVFVETEAVEEPGTEDADAWLGRSYFASAPESGPGPRRRVSLRPADMQPLSQAPAVQHTSKLAKGPIAKELTEKEKEDQFLEAAFRKVKDEDDVKGANVGTEAAKRAPANDDWSDED</sequence>
<protein>
    <recommendedName>
        <fullName evidence="5">Coronin-7</fullName>
    </recommendedName>
</protein>
<reference evidence="3" key="1">
    <citation type="journal article" date="2023" name="PhytoFront">
        <title>Draft Genome Resources of Seven Strains of Tilletia horrida, Causal Agent of Kernel Smut of Rice.</title>
        <authorList>
            <person name="Khanal S."/>
            <person name="Antony Babu S."/>
            <person name="Zhou X.G."/>
        </authorList>
    </citation>
    <scope>NUCLEOTIDE SEQUENCE</scope>
    <source>
        <strain evidence="3">TX3</strain>
    </source>
</reference>
<dbReference type="Gene3D" id="2.130.10.10">
    <property type="entry name" value="YVTN repeat-like/Quinoprotein amine dehydrogenase"/>
    <property type="match status" value="2"/>
</dbReference>
<evidence type="ECO:0000256" key="2">
    <source>
        <dbReference type="SAM" id="MobiDB-lite"/>
    </source>
</evidence>
<dbReference type="InterPro" id="IPR015505">
    <property type="entry name" value="Coronin"/>
</dbReference>
<feature type="compositionally biased region" description="Low complexity" evidence="2">
    <location>
        <begin position="567"/>
        <end position="577"/>
    </location>
</feature>
<proteinExistence type="inferred from homology"/>
<dbReference type="EMBL" id="JAPDMQ010000110">
    <property type="protein sequence ID" value="KAK0534758.1"/>
    <property type="molecule type" value="Genomic_DNA"/>
</dbReference>
<accession>A0AAN6JL85</accession>
<dbReference type="InterPro" id="IPR001680">
    <property type="entry name" value="WD40_rpt"/>
</dbReference>
<feature type="compositionally biased region" description="Polar residues" evidence="2">
    <location>
        <begin position="541"/>
        <end position="566"/>
    </location>
</feature>
<feature type="region of interest" description="Disordered" evidence="2">
    <location>
        <begin position="1107"/>
        <end position="1173"/>
    </location>
</feature>
<keyword evidence="4" id="KW-1185">Reference proteome</keyword>
<organism evidence="3 4">
    <name type="scientific">Tilletia horrida</name>
    <dbReference type="NCBI Taxonomy" id="155126"/>
    <lineage>
        <taxon>Eukaryota</taxon>
        <taxon>Fungi</taxon>
        <taxon>Dikarya</taxon>
        <taxon>Basidiomycota</taxon>
        <taxon>Ustilaginomycotina</taxon>
        <taxon>Exobasidiomycetes</taxon>
        <taxon>Tilletiales</taxon>
        <taxon>Tilletiaceae</taxon>
        <taxon>Tilletia</taxon>
    </lineage>
</organism>
<dbReference type="SMART" id="SM00320">
    <property type="entry name" value="WD40"/>
    <property type="match status" value="4"/>
</dbReference>
<feature type="compositionally biased region" description="Low complexity" evidence="2">
    <location>
        <begin position="487"/>
        <end position="536"/>
    </location>
</feature>
<dbReference type="AlphaFoldDB" id="A0AAN6JL85"/>
<evidence type="ECO:0008006" key="5">
    <source>
        <dbReference type="Google" id="ProtNLM"/>
    </source>
</evidence>
<feature type="compositionally biased region" description="Basic and acidic residues" evidence="2">
    <location>
        <begin position="1126"/>
        <end position="1151"/>
    </location>
</feature>
<feature type="compositionally biased region" description="Low complexity" evidence="2">
    <location>
        <begin position="456"/>
        <end position="473"/>
    </location>
</feature>
<feature type="compositionally biased region" description="Low complexity" evidence="2">
    <location>
        <begin position="965"/>
        <end position="990"/>
    </location>
</feature>
<comment type="similarity">
    <text evidence="1">Belongs to the WD repeat coronin family.</text>
</comment>
<dbReference type="Pfam" id="PF16300">
    <property type="entry name" value="WD40_4"/>
    <property type="match status" value="2"/>
</dbReference>
<evidence type="ECO:0000313" key="4">
    <source>
        <dbReference type="Proteomes" id="UP001176521"/>
    </source>
</evidence>
<evidence type="ECO:0000313" key="3">
    <source>
        <dbReference type="EMBL" id="KAK0534758.1"/>
    </source>
</evidence>
<dbReference type="SUPFAM" id="SSF82171">
    <property type="entry name" value="DPP6 N-terminal domain-like"/>
    <property type="match status" value="1"/>
</dbReference>
<dbReference type="SMART" id="SM01167">
    <property type="entry name" value="DUF1900"/>
    <property type="match status" value="2"/>
</dbReference>
<feature type="region of interest" description="Disordered" evidence="2">
    <location>
        <begin position="487"/>
        <end position="592"/>
    </location>
</feature>
<feature type="region of interest" description="Disordered" evidence="2">
    <location>
        <begin position="964"/>
        <end position="990"/>
    </location>
</feature>
<feature type="region of interest" description="Disordered" evidence="2">
    <location>
        <begin position="418"/>
        <end position="473"/>
    </location>
</feature>
<dbReference type="Proteomes" id="UP001176521">
    <property type="component" value="Unassembled WGS sequence"/>
</dbReference>
<dbReference type="InterPro" id="IPR015943">
    <property type="entry name" value="WD40/YVTN_repeat-like_dom_sf"/>
</dbReference>
<comment type="caution">
    <text evidence="3">The sequence shown here is derived from an EMBL/GenBank/DDBJ whole genome shotgun (WGS) entry which is preliminary data.</text>
</comment>
<name>A0AAN6JL85_9BASI</name>
<gene>
    <name evidence="3" type="ORF">OC842_002540</name>
</gene>